<evidence type="ECO:0000259" key="7">
    <source>
        <dbReference type="Pfam" id="PF01233"/>
    </source>
</evidence>
<sequence>MEQNDKQNDAPGDEKQNGDVLAKALAALQLTVRYSRRLGQCLQGEKGAKPDAASAKRIAALLGRALAQSDTVERDHTFWNTQPVCQVSEEVKSDVGLLALALHRPAAHRPRRQPKRRRKGPSTPLRPARRLRVGRHRRLRRGPEDPGAQPPPPSDSAQLYHLLNENYVEDSDSMFRFDYKAGFLRWAMTPPGYKKDWLIGVRVKASKRMVGFISGIPVKLSVCGTVMEVAEINFLCVHKQLRSKRLAPVLIREVTRRVNLCNIWQAVGPSSSMVQPPPGLHRRRFHHQAGRHVPLLAPAAKRSQTG</sequence>
<dbReference type="PROSITE" id="PS00975">
    <property type="entry name" value="NMT_1"/>
    <property type="match status" value="1"/>
</dbReference>
<dbReference type="SUPFAM" id="SSF55729">
    <property type="entry name" value="Acyl-CoA N-acyltransferases (Nat)"/>
    <property type="match status" value="1"/>
</dbReference>
<evidence type="ECO:0000313" key="9">
    <source>
        <dbReference type="Proteomes" id="UP001497744"/>
    </source>
</evidence>
<dbReference type="Pfam" id="PF01233">
    <property type="entry name" value="NMT"/>
    <property type="match status" value="1"/>
</dbReference>
<feature type="compositionally biased region" description="Basic residues" evidence="6">
    <location>
        <begin position="127"/>
        <end position="140"/>
    </location>
</feature>
<evidence type="ECO:0000256" key="4">
    <source>
        <dbReference type="ARBA" id="ARBA00023315"/>
    </source>
</evidence>
<dbReference type="InterPro" id="IPR022676">
    <property type="entry name" value="NMT_N"/>
</dbReference>
<name>A0AAV4LWG6_BABCB</name>
<feature type="domain" description="Glycylpeptide N-tetradecanoyltransferase N-terminal" evidence="7">
    <location>
        <begin position="155"/>
        <end position="269"/>
    </location>
</feature>
<evidence type="ECO:0000256" key="1">
    <source>
        <dbReference type="ARBA" id="ARBA00009469"/>
    </source>
</evidence>
<gene>
    <name evidence="8" type="ORF">BcabD6B2_28960</name>
</gene>
<dbReference type="Proteomes" id="UP001497744">
    <property type="component" value="Unassembled WGS sequence"/>
</dbReference>
<dbReference type="Gene3D" id="3.40.630.170">
    <property type="match status" value="1"/>
</dbReference>
<keyword evidence="3" id="KW-0808">Transferase</keyword>
<evidence type="ECO:0000256" key="2">
    <source>
        <dbReference type="ARBA" id="ARBA00012923"/>
    </source>
</evidence>
<dbReference type="PANTHER" id="PTHR11377">
    <property type="entry name" value="N-MYRISTOYL TRANSFERASE"/>
    <property type="match status" value="1"/>
</dbReference>
<protein>
    <recommendedName>
        <fullName evidence="2">glycylpeptide N-tetradecanoyltransferase</fullName>
        <ecNumber evidence="2">2.3.1.97</ecNumber>
    </recommendedName>
    <alternativeName>
        <fullName evidence="5">Myristoyl-CoA:protein N-myristoyltransferase</fullName>
    </alternativeName>
</protein>
<dbReference type="GO" id="GO:0005737">
    <property type="term" value="C:cytoplasm"/>
    <property type="evidence" value="ECO:0007669"/>
    <property type="project" value="TreeGrafter"/>
</dbReference>
<feature type="compositionally biased region" description="Basic residues" evidence="6">
    <location>
        <begin position="105"/>
        <end position="120"/>
    </location>
</feature>
<dbReference type="InterPro" id="IPR000903">
    <property type="entry name" value="NMT"/>
</dbReference>
<dbReference type="AlphaFoldDB" id="A0AAV4LWG6"/>
<comment type="caution">
    <text evidence="8">The sequence shown here is derived from an EMBL/GenBank/DDBJ whole genome shotgun (WGS) entry which is preliminary data.</text>
</comment>
<dbReference type="RefSeq" id="XP_067715530.1">
    <property type="nucleotide sequence ID" value="XM_067859429.1"/>
</dbReference>
<dbReference type="InterPro" id="IPR016181">
    <property type="entry name" value="Acyl_CoA_acyltransferase"/>
</dbReference>
<keyword evidence="9" id="KW-1185">Reference proteome</keyword>
<dbReference type="EMBL" id="BPLF01000002">
    <property type="protein sequence ID" value="GIX63461.1"/>
    <property type="molecule type" value="Genomic_DNA"/>
</dbReference>
<organism evidence="8 9">
    <name type="scientific">Babesia caballi</name>
    <dbReference type="NCBI Taxonomy" id="5871"/>
    <lineage>
        <taxon>Eukaryota</taxon>
        <taxon>Sar</taxon>
        <taxon>Alveolata</taxon>
        <taxon>Apicomplexa</taxon>
        <taxon>Aconoidasida</taxon>
        <taxon>Piroplasmida</taxon>
        <taxon>Babesiidae</taxon>
        <taxon>Babesia</taxon>
    </lineage>
</organism>
<evidence type="ECO:0000256" key="6">
    <source>
        <dbReference type="SAM" id="MobiDB-lite"/>
    </source>
</evidence>
<proteinExistence type="inferred from homology"/>
<dbReference type="PANTHER" id="PTHR11377:SF5">
    <property type="entry name" value="GLYCYLPEPTIDE N-TETRADECANOYLTRANSFERASE"/>
    <property type="match status" value="1"/>
</dbReference>
<reference evidence="8 9" key="1">
    <citation type="submission" date="2021-06" db="EMBL/GenBank/DDBJ databases">
        <title>Genome sequence of Babesia caballi.</title>
        <authorList>
            <person name="Yamagishi J."/>
            <person name="Kidaka T."/>
            <person name="Ochi A."/>
        </authorList>
    </citation>
    <scope>NUCLEOTIDE SEQUENCE [LARGE SCALE GENOMIC DNA]</scope>
    <source>
        <strain evidence="8">USDA-D6B2</strain>
    </source>
</reference>
<evidence type="ECO:0000256" key="3">
    <source>
        <dbReference type="ARBA" id="ARBA00022679"/>
    </source>
</evidence>
<dbReference type="InterPro" id="IPR022678">
    <property type="entry name" value="NMT_CS"/>
</dbReference>
<dbReference type="EC" id="2.3.1.97" evidence="2"/>
<evidence type="ECO:0000313" key="8">
    <source>
        <dbReference type="EMBL" id="GIX63461.1"/>
    </source>
</evidence>
<dbReference type="GeneID" id="94194942"/>
<dbReference type="GO" id="GO:0004379">
    <property type="term" value="F:glycylpeptide N-tetradecanoyltransferase activity"/>
    <property type="evidence" value="ECO:0007669"/>
    <property type="project" value="UniProtKB-EC"/>
</dbReference>
<feature type="region of interest" description="Disordered" evidence="6">
    <location>
        <begin position="102"/>
        <end position="156"/>
    </location>
</feature>
<accession>A0AAV4LWG6</accession>
<comment type="similarity">
    <text evidence="1">Belongs to the NMT family.</text>
</comment>
<evidence type="ECO:0000256" key="5">
    <source>
        <dbReference type="ARBA" id="ARBA00031242"/>
    </source>
</evidence>
<keyword evidence="4" id="KW-0012">Acyltransferase</keyword>